<dbReference type="InterPro" id="IPR011856">
    <property type="entry name" value="tRNA_endonuc-like_dom_sf"/>
</dbReference>
<dbReference type="Pfam" id="PF02021">
    <property type="entry name" value="UPF0102"/>
    <property type="match status" value="1"/>
</dbReference>
<dbReference type="SUPFAM" id="SSF52980">
    <property type="entry name" value="Restriction endonuclease-like"/>
    <property type="match status" value="1"/>
</dbReference>
<dbReference type="EMBL" id="PREU01000002">
    <property type="protein sequence ID" value="PPA77457.1"/>
    <property type="molecule type" value="Genomic_DNA"/>
</dbReference>
<reference evidence="4 5" key="1">
    <citation type="submission" date="2018-02" db="EMBL/GenBank/DDBJ databases">
        <title>Draft Genome of Achromobacter spanius stain 6.</title>
        <authorList>
            <person name="Gunasekera T.S."/>
            <person name="Radwan O."/>
            <person name="Ruiz O.N."/>
        </authorList>
    </citation>
    <scope>NUCLEOTIDE SEQUENCE [LARGE SCALE GENOMIC DNA]</scope>
    <source>
        <strain evidence="4 5">6</strain>
    </source>
</reference>
<evidence type="ECO:0000313" key="4">
    <source>
        <dbReference type="EMBL" id="PPA77457.1"/>
    </source>
</evidence>
<dbReference type="PANTHER" id="PTHR34039">
    <property type="entry name" value="UPF0102 PROTEIN YRAN"/>
    <property type="match status" value="1"/>
</dbReference>
<dbReference type="PANTHER" id="PTHR34039:SF1">
    <property type="entry name" value="UPF0102 PROTEIN YRAN"/>
    <property type="match status" value="1"/>
</dbReference>
<dbReference type="Proteomes" id="UP000239990">
    <property type="component" value="Unassembled WGS sequence"/>
</dbReference>
<evidence type="ECO:0000256" key="2">
    <source>
        <dbReference type="HAMAP-Rule" id="MF_00048"/>
    </source>
</evidence>
<gene>
    <name evidence="4" type="ORF">C4E15_05395</name>
</gene>
<comment type="similarity">
    <text evidence="1 2">Belongs to the UPF0102 family.</text>
</comment>
<dbReference type="InterPro" id="IPR003509">
    <property type="entry name" value="UPF0102_YraN-like"/>
</dbReference>
<feature type="compositionally biased region" description="Basic and acidic residues" evidence="3">
    <location>
        <begin position="36"/>
        <end position="46"/>
    </location>
</feature>
<dbReference type="Gene3D" id="3.40.1350.10">
    <property type="match status" value="1"/>
</dbReference>
<dbReference type="HAMAP" id="MF_00048">
    <property type="entry name" value="UPF0102"/>
    <property type="match status" value="1"/>
</dbReference>
<proteinExistence type="inferred from homology"/>
<organism evidence="4 5">
    <name type="scientific">Achromobacter spanius</name>
    <dbReference type="NCBI Taxonomy" id="217203"/>
    <lineage>
        <taxon>Bacteria</taxon>
        <taxon>Pseudomonadati</taxon>
        <taxon>Pseudomonadota</taxon>
        <taxon>Betaproteobacteria</taxon>
        <taxon>Burkholderiales</taxon>
        <taxon>Alcaligenaceae</taxon>
        <taxon>Achromobacter</taxon>
    </lineage>
</organism>
<comment type="caution">
    <text evidence="4">The sequence shown here is derived from an EMBL/GenBank/DDBJ whole genome shotgun (WGS) entry which is preliminary data.</text>
</comment>
<protein>
    <recommendedName>
        <fullName evidence="2">UPF0102 protein C4E15_05395</fullName>
    </recommendedName>
</protein>
<feature type="compositionally biased region" description="Basic residues" evidence="3">
    <location>
        <begin position="18"/>
        <end position="29"/>
    </location>
</feature>
<evidence type="ECO:0000313" key="5">
    <source>
        <dbReference type="Proteomes" id="UP000239990"/>
    </source>
</evidence>
<sequence>MTDETLRLACDLALAARHRADKRRRRAGSKRPAAGRRADRGVDRGVDPGIDPGADPGADQHGGMPADTPQRRSPMQRKGDQHEDAALRWLQARGLVLLARNLWTRAGELDLVMRDGGTLVFIEVRARALSRFGGAAASIGPAKQARLARAAAHWLPELARRHFRGVTPPARFDAVVFDAGRPQWLQDAFSLP</sequence>
<dbReference type="InterPro" id="IPR011335">
    <property type="entry name" value="Restrct_endonuc-II-like"/>
</dbReference>
<evidence type="ECO:0000256" key="1">
    <source>
        <dbReference type="ARBA" id="ARBA00006738"/>
    </source>
</evidence>
<dbReference type="RefSeq" id="WP_104142626.1">
    <property type="nucleotide sequence ID" value="NZ_PREU01000002.1"/>
</dbReference>
<dbReference type="AlphaFoldDB" id="A0A2S5GWJ4"/>
<evidence type="ECO:0000256" key="3">
    <source>
        <dbReference type="SAM" id="MobiDB-lite"/>
    </source>
</evidence>
<dbReference type="NCBIfam" id="NF009150">
    <property type="entry name" value="PRK12497.1-3"/>
    <property type="match status" value="1"/>
</dbReference>
<name>A0A2S5GWJ4_9BURK</name>
<dbReference type="NCBIfam" id="TIGR00252">
    <property type="entry name" value="YraN family protein"/>
    <property type="match status" value="1"/>
</dbReference>
<dbReference type="OrthoDB" id="9794876at2"/>
<accession>A0A2S5GWJ4</accession>
<feature type="region of interest" description="Disordered" evidence="3">
    <location>
        <begin position="18"/>
        <end position="82"/>
    </location>
</feature>
<dbReference type="GO" id="GO:0003676">
    <property type="term" value="F:nucleic acid binding"/>
    <property type="evidence" value="ECO:0007669"/>
    <property type="project" value="InterPro"/>
</dbReference>